<feature type="non-terminal residue" evidence="1">
    <location>
        <position position="72"/>
    </location>
</feature>
<name>X1CAX4_9ZZZZ</name>
<comment type="caution">
    <text evidence="1">The sequence shown here is derived from an EMBL/GenBank/DDBJ whole genome shotgun (WGS) entry which is preliminary data.</text>
</comment>
<organism evidence="1">
    <name type="scientific">marine sediment metagenome</name>
    <dbReference type="NCBI Taxonomy" id="412755"/>
    <lineage>
        <taxon>unclassified sequences</taxon>
        <taxon>metagenomes</taxon>
        <taxon>ecological metagenomes</taxon>
    </lineage>
</organism>
<dbReference type="EMBL" id="BART01020767">
    <property type="protein sequence ID" value="GAH05326.1"/>
    <property type="molecule type" value="Genomic_DNA"/>
</dbReference>
<reference evidence="1" key="1">
    <citation type="journal article" date="2014" name="Front. Microbiol.">
        <title>High frequency of phylogenetically diverse reductive dehalogenase-homologous genes in deep subseafloor sedimentary metagenomes.</title>
        <authorList>
            <person name="Kawai M."/>
            <person name="Futagami T."/>
            <person name="Toyoda A."/>
            <person name="Takaki Y."/>
            <person name="Nishi S."/>
            <person name="Hori S."/>
            <person name="Arai W."/>
            <person name="Tsubouchi T."/>
            <person name="Morono Y."/>
            <person name="Uchiyama I."/>
            <person name="Ito T."/>
            <person name="Fujiyama A."/>
            <person name="Inagaki F."/>
            <person name="Takami H."/>
        </authorList>
    </citation>
    <scope>NUCLEOTIDE SEQUENCE</scope>
    <source>
        <strain evidence="1">Expedition CK06-06</strain>
    </source>
</reference>
<protein>
    <submittedName>
        <fullName evidence="1">Uncharacterized protein</fullName>
    </submittedName>
</protein>
<gene>
    <name evidence="1" type="ORF">S01H4_38502</name>
</gene>
<accession>X1CAX4</accession>
<dbReference type="AlphaFoldDB" id="X1CAX4"/>
<sequence>MAAGTVKYKSFLRGGLLVNIDSFNGNGFQNNAINLDNFRNYKSIFILESVDLLFNPYEGGGALAINAEFYEL</sequence>
<proteinExistence type="predicted"/>
<evidence type="ECO:0000313" key="1">
    <source>
        <dbReference type="EMBL" id="GAH05326.1"/>
    </source>
</evidence>